<gene>
    <name evidence="1" type="ORF">CWB98_02965</name>
</gene>
<evidence type="ECO:0000313" key="1">
    <source>
        <dbReference type="EMBL" id="TMP39565.1"/>
    </source>
</evidence>
<comment type="caution">
    <text evidence="1">The sequence shown here is derived from an EMBL/GenBank/DDBJ whole genome shotgun (WGS) entry which is preliminary data.</text>
</comment>
<reference evidence="2" key="2">
    <citation type="submission" date="2019-06" db="EMBL/GenBank/DDBJ databases">
        <title>Co-occurence of chitin degradation, pigmentation and bioactivity in marine Pseudoalteromonas.</title>
        <authorList>
            <person name="Sonnenschein E.C."/>
            <person name="Bech P.K."/>
        </authorList>
    </citation>
    <scope>NUCLEOTIDE SEQUENCE [LARGE SCALE GENOMIC DNA]</scope>
    <source>
        <strain evidence="2">S2599</strain>
    </source>
</reference>
<dbReference type="EMBL" id="PNCJ01000005">
    <property type="protein sequence ID" value="TMP39565.1"/>
    <property type="molecule type" value="Genomic_DNA"/>
</dbReference>
<accession>A0A5S3X6J9</accession>
<proteinExistence type="predicted"/>
<organism evidence="1 2">
    <name type="scientific">Pseudoalteromonas rubra</name>
    <dbReference type="NCBI Taxonomy" id="43658"/>
    <lineage>
        <taxon>Bacteria</taxon>
        <taxon>Pseudomonadati</taxon>
        <taxon>Pseudomonadota</taxon>
        <taxon>Gammaproteobacteria</taxon>
        <taxon>Alteromonadales</taxon>
        <taxon>Pseudoalteromonadaceae</taxon>
        <taxon>Pseudoalteromonas</taxon>
    </lineage>
</organism>
<evidence type="ECO:0000313" key="2">
    <source>
        <dbReference type="Proteomes" id="UP000306719"/>
    </source>
</evidence>
<dbReference type="AlphaFoldDB" id="A0A5S3X6J9"/>
<dbReference type="Proteomes" id="UP000306719">
    <property type="component" value="Unassembled WGS sequence"/>
</dbReference>
<sequence>MKLALKKSNIKNLSNNAQLQMDATPAVAGGAVPTIDNTPTKYLRTCPQFTIDWQYSCGVGATCNREPV</sequence>
<dbReference type="RefSeq" id="WP_138543461.1">
    <property type="nucleotide sequence ID" value="NZ_PNCJ01000005.1"/>
</dbReference>
<name>A0A5S3X6J9_9GAMM</name>
<reference evidence="1 2" key="1">
    <citation type="submission" date="2018-01" db="EMBL/GenBank/DDBJ databases">
        <authorList>
            <person name="Paulsen S."/>
            <person name="Gram L.K."/>
        </authorList>
    </citation>
    <scope>NUCLEOTIDE SEQUENCE [LARGE SCALE GENOMIC DNA]</scope>
    <source>
        <strain evidence="1 2">S2599</strain>
    </source>
</reference>
<protein>
    <submittedName>
        <fullName evidence="1">Uncharacterized protein</fullName>
    </submittedName>
</protein>